<dbReference type="EMBL" id="LSDN01000014">
    <property type="protein sequence ID" value="KXB80760.1"/>
    <property type="molecule type" value="Genomic_DNA"/>
</dbReference>
<accession>A0AB34WZD7</accession>
<gene>
    <name evidence="2" type="ORF">HMPREF1862_01067</name>
</gene>
<evidence type="ECO:0000313" key="3">
    <source>
        <dbReference type="Proteomes" id="UP000070572"/>
    </source>
</evidence>
<reference evidence="2 3" key="1">
    <citation type="submission" date="2016-01" db="EMBL/GenBank/DDBJ databases">
        <authorList>
            <person name="Mitreva M."/>
            <person name="Pepin K.H."/>
            <person name="Mihindukulasuriya K.A."/>
            <person name="Fulton R."/>
            <person name="Fronick C."/>
            <person name="O'Laughlin M."/>
            <person name="Miner T."/>
            <person name="Herter B."/>
            <person name="Rosa B.A."/>
            <person name="Cordes M."/>
            <person name="Tomlinson C."/>
            <person name="Wollam A."/>
            <person name="Palsikar V.B."/>
            <person name="Mardis E.R."/>
            <person name="Wilson R.K."/>
        </authorList>
    </citation>
    <scope>NUCLEOTIDE SEQUENCE [LARGE SCALE GENOMIC DNA]</scope>
    <source>
        <strain evidence="2 3">DNF00696</strain>
    </source>
</reference>
<comment type="caution">
    <text evidence="2">The sequence shown here is derived from an EMBL/GenBank/DDBJ whole genome shotgun (WGS) entry which is preliminary data.</text>
</comment>
<feature type="transmembrane region" description="Helical" evidence="1">
    <location>
        <begin position="6"/>
        <end position="23"/>
    </location>
</feature>
<keyword evidence="1" id="KW-0472">Membrane</keyword>
<protein>
    <submittedName>
        <fullName evidence="2">Uncharacterized protein</fullName>
    </submittedName>
</protein>
<keyword evidence="1" id="KW-1133">Transmembrane helix</keyword>
<dbReference type="Proteomes" id="UP000070572">
    <property type="component" value="Unassembled WGS sequence"/>
</dbReference>
<evidence type="ECO:0000313" key="2">
    <source>
        <dbReference type="EMBL" id="KXB80760.1"/>
    </source>
</evidence>
<evidence type="ECO:0000256" key="1">
    <source>
        <dbReference type="SAM" id="Phobius"/>
    </source>
</evidence>
<sequence>MLTWIAWLFGQSSAGVFLIVLLIRKSGTDRQVDPGGKSEKVPEYA</sequence>
<organism evidence="2 3">
    <name type="scientific">Varibaculum cambriense</name>
    <dbReference type="NCBI Taxonomy" id="184870"/>
    <lineage>
        <taxon>Bacteria</taxon>
        <taxon>Bacillati</taxon>
        <taxon>Actinomycetota</taxon>
        <taxon>Actinomycetes</taxon>
        <taxon>Actinomycetales</taxon>
        <taxon>Actinomycetaceae</taxon>
        <taxon>Varibaculum</taxon>
    </lineage>
</organism>
<proteinExistence type="predicted"/>
<dbReference type="AlphaFoldDB" id="A0AB34WZD7"/>
<keyword evidence="1" id="KW-0812">Transmembrane</keyword>
<name>A0AB34WZD7_9ACTO</name>